<sequence length="821" mass="88705">MSSLHLNVDITTAGVHPGAWRRSDQSARAFYVRAHHARTAQIAGRGLLDVVFPADHSYLHPSGFGGCPRPTEHGRGDGSGDQPHRIDRVSLLRLPPPARDRPVVLLARTPVGRAHQVECGHHPQPPAGRNDGLTDLPSREERCARAEESVEVVTQLCESWEQGALVADPAAGIQVDDARVHPIDQVGEHFSVAGPLQGPPSPQGRPLIVQACGSAGGLALAAKYADAVFTPQVALGAAEEYHTTLKKAVANRGRAPNSLAALPGLIYTLGSTEEDARRRRDELNELTPAVDQLAAFACWIGLDPAVLELDEPFPLHKFEGTGDTYGSAGFDRSARIYLEANHHKSVRERVAEGPIGHWKITGAPEQIADALERWYRGGTTDGFNLMADAHPDGLNNIVDHTIPILQRRELFRHEHFKPRLRAVTTAGPRTARCRHLHADPRTSCSDPHQGDLMTTSTPAPAIDPEAPLDPKTHPAYIEFARVVEEVIAPRAVEVDRTEVPRSHIEALREIGYQRWFVPEQYGGVKIPEVVQSAAHNLLFGADPSTATVVTQHDAPIVPALKAGTPETLALLPQLAAGELIGGAGMGHVRSWPHKRGTVAAKVPGGYRIDGVIGWHSGWGLTDIVWLGAVDEEREAYVFGLGDLHQPGVTGQVLPLTAVFGSRTAALTLDSFFLPDEYVTDVVSVTEWKAKDGLVRPELRRAKELNPDLDPADVPQLPPVGAYGLARAALDDALELHPDDPSLLAISEELETAVSTPLPDPHWRAVLNEIAVRATTAGVISRGGAGLLQGEITQVRARAAQFLQVRGLAPVVRTAHFERYVR</sequence>
<evidence type="ECO:0000256" key="1">
    <source>
        <dbReference type="ARBA" id="ARBA00022630"/>
    </source>
</evidence>
<dbReference type="Proteomes" id="UP001185737">
    <property type="component" value="Unassembled WGS sequence"/>
</dbReference>
<evidence type="ECO:0000256" key="2">
    <source>
        <dbReference type="ARBA" id="ARBA00022643"/>
    </source>
</evidence>
<feature type="compositionally biased region" description="Basic and acidic residues" evidence="5">
    <location>
        <begin position="70"/>
        <end position="83"/>
    </location>
</feature>
<dbReference type="PANTHER" id="PTHR30011:SF16">
    <property type="entry name" value="C2H2 FINGER DOMAIN TRANSCRIPTION FACTOR (EUROFUNG)-RELATED"/>
    <property type="match status" value="1"/>
</dbReference>
<evidence type="ECO:0000259" key="6">
    <source>
        <dbReference type="Pfam" id="PF00296"/>
    </source>
</evidence>
<evidence type="ECO:0000256" key="5">
    <source>
        <dbReference type="SAM" id="MobiDB-lite"/>
    </source>
</evidence>
<evidence type="ECO:0000259" key="7">
    <source>
        <dbReference type="Pfam" id="PF02771"/>
    </source>
</evidence>
<dbReference type="PANTHER" id="PTHR30011">
    <property type="entry name" value="ALKANESULFONATE MONOOXYGENASE-RELATED"/>
    <property type="match status" value="1"/>
</dbReference>
<keyword evidence="3" id="KW-0560">Oxidoreductase</keyword>
<evidence type="ECO:0000313" key="8">
    <source>
        <dbReference type="EMBL" id="MDV6286811.1"/>
    </source>
</evidence>
<protein>
    <submittedName>
        <fullName evidence="8">LLM class flavin-dependent oxidoreductase</fullName>
    </submittedName>
</protein>
<dbReference type="InterPro" id="IPR009100">
    <property type="entry name" value="AcylCoA_DH/oxidase_NM_dom_sf"/>
</dbReference>
<evidence type="ECO:0000256" key="3">
    <source>
        <dbReference type="ARBA" id="ARBA00023002"/>
    </source>
</evidence>
<dbReference type="InterPro" id="IPR037069">
    <property type="entry name" value="AcylCoA_DH/ox_N_sf"/>
</dbReference>
<dbReference type="SUPFAM" id="SSF56645">
    <property type="entry name" value="Acyl-CoA dehydrogenase NM domain-like"/>
    <property type="match status" value="1"/>
</dbReference>
<keyword evidence="9" id="KW-1185">Reference proteome</keyword>
<dbReference type="EMBL" id="JAWLKA010000047">
    <property type="protein sequence ID" value="MDV6286811.1"/>
    <property type="molecule type" value="Genomic_DNA"/>
</dbReference>
<organism evidence="8 9">
    <name type="scientific">Rhodococcus jostii</name>
    <dbReference type="NCBI Taxonomy" id="132919"/>
    <lineage>
        <taxon>Bacteria</taxon>
        <taxon>Bacillati</taxon>
        <taxon>Actinomycetota</taxon>
        <taxon>Actinomycetes</taxon>
        <taxon>Mycobacteriales</taxon>
        <taxon>Nocardiaceae</taxon>
        <taxon>Rhodococcus</taxon>
    </lineage>
</organism>
<feature type="region of interest" description="Disordered" evidence="5">
    <location>
        <begin position="63"/>
        <end position="83"/>
    </location>
</feature>
<keyword evidence="2" id="KW-0288">FMN</keyword>
<dbReference type="RefSeq" id="WP_317571793.1">
    <property type="nucleotide sequence ID" value="NZ_JAWLKA010000047.1"/>
</dbReference>
<accession>A0ABU4CTA4</accession>
<keyword evidence="1" id="KW-0285">Flavoprotein</keyword>
<name>A0ABU4CTA4_RHOJO</name>
<keyword evidence="4" id="KW-0503">Monooxygenase</keyword>
<dbReference type="Pfam" id="PF02771">
    <property type="entry name" value="Acyl-CoA_dh_N"/>
    <property type="match status" value="1"/>
</dbReference>
<dbReference type="InterPro" id="IPR036661">
    <property type="entry name" value="Luciferase-like_sf"/>
</dbReference>
<gene>
    <name evidence="8" type="ORF">R3Q59_40760</name>
</gene>
<dbReference type="InterPro" id="IPR051260">
    <property type="entry name" value="Diverse_substr_monoxygenases"/>
</dbReference>
<feature type="domain" description="Acyl-CoA dehydrogenase/oxidase N-terminal" evidence="7">
    <location>
        <begin position="479"/>
        <end position="578"/>
    </location>
</feature>
<dbReference type="InterPro" id="IPR011251">
    <property type="entry name" value="Luciferase-like_dom"/>
</dbReference>
<dbReference type="Pfam" id="PF00296">
    <property type="entry name" value="Bac_luciferase"/>
    <property type="match status" value="1"/>
</dbReference>
<comment type="caution">
    <text evidence="8">The sequence shown here is derived from an EMBL/GenBank/DDBJ whole genome shotgun (WGS) entry which is preliminary data.</text>
</comment>
<dbReference type="Gene3D" id="3.20.20.30">
    <property type="entry name" value="Luciferase-like domain"/>
    <property type="match status" value="1"/>
</dbReference>
<dbReference type="InterPro" id="IPR013786">
    <property type="entry name" value="AcylCoA_DH/ox_N"/>
</dbReference>
<dbReference type="SUPFAM" id="SSF51679">
    <property type="entry name" value="Bacterial luciferase-like"/>
    <property type="match status" value="2"/>
</dbReference>
<feature type="domain" description="Luciferase-like" evidence="6">
    <location>
        <begin position="129"/>
        <end position="380"/>
    </location>
</feature>
<evidence type="ECO:0000313" key="9">
    <source>
        <dbReference type="Proteomes" id="UP001185737"/>
    </source>
</evidence>
<dbReference type="Gene3D" id="1.10.540.10">
    <property type="entry name" value="Acyl-CoA dehydrogenase/oxidase, N-terminal domain"/>
    <property type="match status" value="1"/>
</dbReference>
<proteinExistence type="predicted"/>
<reference evidence="8 9" key="1">
    <citation type="submission" date="2023-10" db="EMBL/GenBank/DDBJ databases">
        <title>Development of a sustainable strategy for remediation of hydrocarbon-contaminated territories based on the waste exchange concept.</title>
        <authorList>
            <person name="Krivoruchko A."/>
        </authorList>
    </citation>
    <scope>NUCLEOTIDE SEQUENCE [LARGE SCALE GENOMIC DNA]</scope>
    <source>
        <strain evidence="8 9">IEGM 60</strain>
    </source>
</reference>
<evidence type="ECO:0000256" key="4">
    <source>
        <dbReference type="ARBA" id="ARBA00023033"/>
    </source>
</evidence>